<name>A0A6G1BVP8_9ORYZ</name>
<feature type="region of interest" description="Disordered" evidence="1">
    <location>
        <begin position="1"/>
        <end position="24"/>
    </location>
</feature>
<sequence length="69" mass="7339">MAITEDKQEELGAEVLDRGGGRCRPVQPGADLERACLAPPRALPRPPQGWQAAAFPNLDEESCVGARGL</sequence>
<protein>
    <submittedName>
        <fullName evidence="2">Uncharacterized protein</fullName>
    </submittedName>
</protein>
<dbReference type="AlphaFoldDB" id="A0A6G1BVP8"/>
<evidence type="ECO:0000313" key="3">
    <source>
        <dbReference type="Proteomes" id="UP000479710"/>
    </source>
</evidence>
<keyword evidence="3" id="KW-1185">Reference proteome</keyword>
<accession>A0A6G1BVP8</accession>
<feature type="compositionally biased region" description="Basic and acidic residues" evidence="1">
    <location>
        <begin position="1"/>
        <end position="20"/>
    </location>
</feature>
<comment type="caution">
    <text evidence="2">The sequence shown here is derived from an EMBL/GenBank/DDBJ whole genome shotgun (WGS) entry which is preliminary data.</text>
</comment>
<gene>
    <name evidence="2" type="ORF">E2562_013456</name>
</gene>
<reference evidence="2 3" key="1">
    <citation type="submission" date="2019-11" db="EMBL/GenBank/DDBJ databases">
        <title>Whole genome sequence of Oryza granulata.</title>
        <authorList>
            <person name="Li W."/>
        </authorList>
    </citation>
    <scope>NUCLEOTIDE SEQUENCE [LARGE SCALE GENOMIC DNA]</scope>
    <source>
        <strain evidence="3">cv. Menghai</strain>
        <tissue evidence="2">Leaf</tissue>
    </source>
</reference>
<evidence type="ECO:0000256" key="1">
    <source>
        <dbReference type="SAM" id="MobiDB-lite"/>
    </source>
</evidence>
<evidence type="ECO:0000313" key="2">
    <source>
        <dbReference type="EMBL" id="KAF0892060.1"/>
    </source>
</evidence>
<organism evidence="2 3">
    <name type="scientific">Oryza meyeriana var. granulata</name>
    <dbReference type="NCBI Taxonomy" id="110450"/>
    <lineage>
        <taxon>Eukaryota</taxon>
        <taxon>Viridiplantae</taxon>
        <taxon>Streptophyta</taxon>
        <taxon>Embryophyta</taxon>
        <taxon>Tracheophyta</taxon>
        <taxon>Spermatophyta</taxon>
        <taxon>Magnoliopsida</taxon>
        <taxon>Liliopsida</taxon>
        <taxon>Poales</taxon>
        <taxon>Poaceae</taxon>
        <taxon>BOP clade</taxon>
        <taxon>Oryzoideae</taxon>
        <taxon>Oryzeae</taxon>
        <taxon>Oryzinae</taxon>
        <taxon>Oryza</taxon>
        <taxon>Oryza meyeriana</taxon>
    </lineage>
</organism>
<proteinExistence type="predicted"/>
<dbReference type="Proteomes" id="UP000479710">
    <property type="component" value="Unassembled WGS sequence"/>
</dbReference>
<dbReference type="EMBL" id="SPHZ02000011">
    <property type="protein sequence ID" value="KAF0892060.1"/>
    <property type="molecule type" value="Genomic_DNA"/>
</dbReference>